<feature type="compositionally biased region" description="Polar residues" evidence="1">
    <location>
        <begin position="57"/>
        <end position="66"/>
    </location>
</feature>
<gene>
    <name evidence="2" type="ORF">HERILL_LOCUS8176</name>
</gene>
<reference evidence="2 3" key="1">
    <citation type="submission" date="2020-11" db="EMBL/GenBank/DDBJ databases">
        <authorList>
            <person name="Wallbank WR R."/>
            <person name="Pardo Diaz C."/>
            <person name="Kozak K."/>
            <person name="Martin S."/>
            <person name="Jiggins C."/>
            <person name="Moest M."/>
            <person name="Warren A I."/>
            <person name="Generalovic N T."/>
            <person name="Byers J.R.P. K."/>
            <person name="Montejo-Kovacevich G."/>
            <person name="Yen C E."/>
        </authorList>
    </citation>
    <scope>NUCLEOTIDE SEQUENCE [LARGE SCALE GENOMIC DNA]</scope>
</reference>
<organism evidence="2 3">
    <name type="scientific">Hermetia illucens</name>
    <name type="common">Black soldier fly</name>
    <dbReference type="NCBI Taxonomy" id="343691"/>
    <lineage>
        <taxon>Eukaryota</taxon>
        <taxon>Metazoa</taxon>
        <taxon>Ecdysozoa</taxon>
        <taxon>Arthropoda</taxon>
        <taxon>Hexapoda</taxon>
        <taxon>Insecta</taxon>
        <taxon>Pterygota</taxon>
        <taxon>Neoptera</taxon>
        <taxon>Endopterygota</taxon>
        <taxon>Diptera</taxon>
        <taxon>Brachycera</taxon>
        <taxon>Stratiomyomorpha</taxon>
        <taxon>Stratiomyidae</taxon>
        <taxon>Hermetiinae</taxon>
        <taxon>Hermetia</taxon>
    </lineage>
</organism>
<sequence>MNLDREKYEELRYQVFIKNPKAERNKLAPKFDKGKYNSNIAKVNIKRPKKDIIIPGQQKNGTNDPATNKPAILDANGSHSNG</sequence>
<name>A0A7R8UQV4_HERIL</name>
<dbReference type="EMBL" id="LR899011">
    <property type="protein sequence ID" value="CAD7085326.1"/>
    <property type="molecule type" value="Genomic_DNA"/>
</dbReference>
<evidence type="ECO:0000313" key="2">
    <source>
        <dbReference type="EMBL" id="CAD7085326.1"/>
    </source>
</evidence>
<dbReference type="InParanoid" id="A0A7R8UQV4"/>
<dbReference type="AlphaFoldDB" id="A0A7R8UQV4"/>
<evidence type="ECO:0000313" key="3">
    <source>
        <dbReference type="Proteomes" id="UP000594454"/>
    </source>
</evidence>
<evidence type="ECO:0000256" key="1">
    <source>
        <dbReference type="SAM" id="MobiDB-lite"/>
    </source>
</evidence>
<feature type="region of interest" description="Disordered" evidence="1">
    <location>
        <begin position="50"/>
        <end position="82"/>
    </location>
</feature>
<keyword evidence="3" id="KW-1185">Reference proteome</keyword>
<dbReference type="Proteomes" id="UP000594454">
    <property type="component" value="Chromosome 3"/>
</dbReference>
<protein>
    <submittedName>
        <fullName evidence="2">Uncharacterized protein</fullName>
    </submittedName>
</protein>
<accession>A0A7R8UQV4</accession>
<proteinExistence type="predicted"/>